<dbReference type="PANTHER" id="PTHR48100:SF44">
    <property type="entry name" value="PHOSPHATASE C1620.13-RELATED"/>
    <property type="match status" value="1"/>
</dbReference>
<name>A0A1L2ZNS0_9MICC</name>
<protein>
    <recommendedName>
        <fullName evidence="5">Histidine phosphatase family protein</fullName>
    </recommendedName>
</protein>
<dbReference type="STRING" id="556325.BHE16_06935"/>
<feature type="active site" description="Proton donor/acceptor" evidence="1">
    <location>
        <position position="94"/>
    </location>
</feature>
<dbReference type="SMART" id="SM00855">
    <property type="entry name" value="PGAM"/>
    <property type="match status" value="1"/>
</dbReference>
<feature type="active site" description="Tele-phosphohistidine intermediate" evidence="1">
    <location>
        <position position="18"/>
    </location>
</feature>
<dbReference type="InterPro" id="IPR029033">
    <property type="entry name" value="His_PPase_superfam"/>
</dbReference>
<proteinExistence type="predicted"/>
<dbReference type="GO" id="GO:0016791">
    <property type="term" value="F:phosphatase activity"/>
    <property type="evidence" value="ECO:0007669"/>
    <property type="project" value="TreeGrafter"/>
</dbReference>
<dbReference type="InterPro" id="IPR050275">
    <property type="entry name" value="PGM_Phosphatase"/>
</dbReference>
<dbReference type="Pfam" id="PF00300">
    <property type="entry name" value="His_Phos_1"/>
    <property type="match status" value="1"/>
</dbReference>
<accession>A0A1L2ZNS0</accession>
<sequence>MEQANVEPGQSHLAFVRHGQTDWNAEGLLQGGTDVPLNDHGRLQAHETAKLLKSNGPWDVIVSSPLKRALETAKILADELGCNQHIKTYTELKERSYGDLEGQCRVTLSPEVQDALHPPARVSCDALDEYEDKAFESGLLPNVERSKAVAERGAAAVRQVQQDFPGKRVIMVSHGTLIRLTMDALTGERHPSVENAEIITIPEDSLNARV</sequence>
<dbReference type="RefSeq" id="WP_071894263.1">
    <property type="nucleotide sequence ID" value="NZ_CP018135.1"/>
</dbReference>
<evidence type="ECO:0008006" key="5">
    <source>
        <dbReference type="Google" id="ProtNLM"/>
    </source>
</evidence>
<dbReference type="KEGG" id="nae:BHE16_06935"/>
<evidence type="ECO:0000313" key="3">
    <source>
        <dbReference type="EMBL" id="APF40786.1"/>
    </source>
</evidence>
<feature type="binding site" evidence="2">
    <location>
        <begin position="17"/>
        <end position="24"/>
    </location>
    <ligand>
        <name>substrate</name>
    </ligand>
</feature>
<keyword evidence="4" id="KW-1185">Reference proteome</keyword>
<feature type="binding site" evidence="2">
    <location>
        <position position="68"/>
    </location>
    <ligand>
        <name>substrate</name>
    </ligand>
</feature>
<dbReference type="CDD" id="cd07067">
    <property type="entry name" value="HP_PGM_like"/>
    <property type="match status" value="1"/>
</dbReference>
<dbReference type="EMBL" id="CP018135">
    <property type="protein sequence ID" value="APF40786.1"/>
    <property type="molecule type" value="Genomic_DNA"/>
</dbReference>
<dbReference type="SUPFAM" id="SSF53254">
    <property type="entry name" value="Phosphoglycerate mutase-like"/>
    <property type="match status" value="1"/>
</dbReference>
<reference evidence="3 4" key="1">
    <citation type="submission" date="2016-11" db="EMBL/GenBank/DDBJ databases">
        <title>Genome sequencing of Zhihengliuella aestuarii B18 antagonistic to Plasmodiophora brassicae.</title>
        <authorList>
            <person name="Luo Y."/>
        </authorList>
    </citation>
    <scope>NUCLEOTIDE SEQUENCE [LARGE SCALE GENOMIC DNA]</scope>
    <source>
        <strain evidence="3 4">B18</strain>
    </source>
</reference>
<dbReference type="Gene3D" id="3.40.50.1240">
    <property type="entry name" value="Phosphoglycerate mutase-like"/>
    <property type="match status" value="1"/>
</dbReference>
<organism evidence="3 4">
    <name type="scientific">Neomicrococcus aestuarii</name>
    <dbReference type="NCBI Taxonomy" id="556325"/>
    <lineage>
        <taxon>Bacteria</taxon>
        <taxon>Bacillati</taxon>
        <taxon>Actinomycetota</taxon>
        <taxon>Actinomycetes</taxon>
        <taxon>Micrococcales</taxon>
        <taxon>Micrococcaceae</taxon>
        <taxon>Neomicrococcus</taxon>
    </lineage>
</organism>
<dbReference type="OrthoDB" id="4697614at2"/>
<dbReference type="AlphaFoldDB" id="A0A1L2ZNS0"/>
<dbReference type="PANTHER" id="PTHR48100">
    <property type="entry name" value="BROAD-SPECIFICITY PHOSPHATASE YOR283W-RELATED"/>
    <property type="match status" value="1"/>
</dbReference>
<evidence type="ECO:0000313" key="4">
    <source>
        <dbReference type="Proteomes" id="UP000183530"/>
    </source>
</evidence>
<dbReference type="InterPro" id="IPR013078">
    <property type="entry name" value="His_Pase_superF_clade-1"/>
</dbReference>
<evidence type="ECO:0000256" key="1">
    <source>
        <dbReference type="PIRSR" id="PIRSR613078-1"/>
    </source>
</evidence>
<evidence type="ECO:0000256" key="2">
    <source>
        <dbReference type="PIRSR" id="PIRSR613078-2"/>
    </source>
</evidence>
<feature type="binding site" evidence="2">
    <location>
        <begin position="94"/>
        <end position="97"/>
    </location>
    <ligand>
        <name>substrate</name>
    </ligand>
</feature>
<dbReference type="GO" id="GO:0005829">
    <property type="term" value="C:cytosol"/>
    <property type="evidence" value="ECO:0007669"/>
    <property type="project" value="TreeGrafter"/>
</dbReference>
<gene>
    <name evidence="3" type="ORF">BHE16_06935</name>
</gene>
<dbReference type="Proteomes" id="UP000183530">
    <property type="component" value="Chromosome"/>
</dbReference>